<dbReference type="AlphaFoldDB" id="A0A0F8YPR2"/>
<keyword evidence="4 5" id="KW-0472">Membrane</keyword>
<dbReference type="PANTHER" id="PTHR12714">
    <property type="entry name" value="PROTEIN-S ISOPRENYLCYSTEINE O-METHYLTRANSFERASE"/>
    <property type="match status" value="1"/>
</dbReference>
<organism evidence="6">
    <name type="scientific">marine sediment metagenome</name>
    <dbReference type="NCBI Taxonomy" id="412755"/>
    <lineage>
        <taxon>unclassified sequences</taxon>
        <taxon>metagenomes</taxon>
        <taxon>ecological metagenomes</taxon>
    </lineage>
</organism>
<dbReference type="InterPro" id="IPR007318">
    <property type="entry name" value="Phopholipid_MeTrfase"/>
</dbReference>
<dbReference type="EMBL" id="LAZR01055715">
    <property type="protein sequence ID" value="KKK75760.1"/>
    <property type="molecule type" value="Genomic_DNA"/>
</dbReference>
<feature type="non-terminal residue" evidence="6">
    <location>
        <position position="1"/>
    </location>
</feature>
<evidence type="ECO:0000256" key="5">
    <source>
        <dbReference type="SAM" id="Phobius"/>
    </source>
</evidence>
<dbReference type="PANTHER" id="PTHR12714:SF9">
    <property type="entry name" value="PROTEIN-S-ISOPRENYLCYSTEINE O-METHYLTRANSFERASE"/>
    <property type="match status" value="1"/>
</dbReference>
<keyword evidence="3 5" id="KW-1133">Transmembrane helix</keyword>
<evidence type="ECO:0008006" key="7">
    <source>
        <dbReference type="Google" id="ProtNLM"/>
    </source>
</evidence>
<dbReference type="Pfam" id="PF04191">
    <property type="entry name" value="PEMT"/>
    <property type="match status" value="1"/>
</dbReference>
<protein>
    <recommendedName>
        <fullName evidence="7">Steroid 5-alpha reductase C-terminal domain-containing protein</fullName>
    </recommendedName>
</protein>
<feature type="transmembrane region" description="Helical" evidence="5">
    <location>
        <begin position="58"/>
        <end position="87"/>
    </location>
</feature>
<comment type="subcellular location">
    <subcellularLocation>
        <location evidence="1">Endomembrane system</location>
        <topology evidence="1">Multi-pass membrane protein</topology>
    </subcellularLocation>
</comment>
<gene>
    <name evidence="6" type="ORF">LCGC14_2870480</name>
</gene>
<evidence type="ECO:0000256" key="4">
    <source>
        <dbReference type="ARBA" id="ARBA00023136"/>
    </source>
</evidence>
<evidence type="ECO:0000256" key="2">
    <source>
        <dbReference type="ARBA" id="ARBA00022692"/>
    </source>
</evidence>
<comment type="caution">
    <text evidence="6">The sequence shown here is derived from an EMBL/GenBank/DDBJ whole genome shotgun (WGS) entry which is preliminary data.</text>
</comment>
<dbReference type="GO" id="GO:0016740">
    <property type="term" value="F:transferase activity"/>
    <property type="evidence" value="ECO:0007669"/>
    <property type="project" value="UniProtKB-ARBA"/>
</dbReference>
<evidence type="ECO:0000313" key="6">
    <source>
        <dbReference type="EMBL" id="KKK75760.1"/>
    </source>
</evidence>
<keyword evidence="2 5" id="KW-0812">Transmembrane</keyword>
<sequence>FKSPPKILSVVSVSFLILGNIITFIAVFTLKQHVTFHNFGETTRLYTKSIFSFIRNPITLGLVAISVGFVFALPSIVMLFGLVVFLWNSSRRIKMEENYLQRTFGEEYLQYKKRVGKYWPKYHRIRG</sequence>
<proteinExistence type="predicted"/>
<evidence type="ECO:0000256" key="1">
    <source>
        <dbReference type="ARBA" id="ARBA00004127"/>
    </source>
</evidence>
<feature type="transmembrane region" description="Helical" evidence="5">
    <location>
        <begin position="7"/>
        <end position="30"/>
    </location>
</feature>
<accession>A0A0F8YPR2</accession>
<reference evidence="6" key="1">
    <citation type="journal article" date="2015" name="Nature">
        <title>Complex archaea that bridge the gap between prokaryotes and eukaryotes.</title>
        <authorList>
            <person name="Spang A."/>
            <person name="Saw J.H."/>
            <person name="Jorgensen S.L."/>
            <person name="Zaremba-Niedzwiedzka K."/>
            <person name="Martijn J."/>
            <person name="Lind A.E."/>
            <person name="van Eijk R."/>
            <person name="Schleper C."/>
            <person name="Guy L."/>
            <person name="Ettema T.J."/>
        </authorList>
    </citation>
    <scope>NUCLEOTIDE SEQUENCE</scope>
</reference>
<evidence type="ECO:0000256" key="3">
    <source>
        <dbReference type="ARBA" id="ARBA00022989"/>
    </source>
</evidence>
<dbReference type="GO" id="GO:0012505">
    <property type="term" value="C:endomembrane system"/>
    <property type="evidence" value="ECO:0007669"/>
    <property type="project" value="UniProtKB-SubCell"/>
</dbReference>
<name>A0A0F8YPR2_9ZZZZ</name>
<dbReference type="Gene3D" id="1.20.120.1630">
    <property type="match status" value="1"/>
</dbReference>